<evidence type="ECO:0008006" key="5">
    <source>
        <dbReference type="Google" id="ProtNLM"/>
    </source>
</evidence>
<evidence type="ECO:0000256" key="1">
    <source>
        <dbReference type="ARBA" id="ARBA00022737"/>
    </source>
</evidence>
<dbReference type="Gene3D" id="1.25.40.10">
    <property type="entry name" value="Tetratricopeptide repeat domain"/>
    <property type="match status" value="2"/>
</dbReference>
<keyword evidence="4" id="KW-1185">Reference proteome</keyword>
<evidence type="ECO:0000256" key="2">
    <source>
        <dbReference type="PROSITE-ProRule" id="PRU00708"/>
    </source>
</evidence>
<comment type="caution">
    <text evidence="3">The sequence shown here is derived from an EMBL/GenBank/DDBJ whole genome shotgun (WGS) entry which is preliminary data.</text>
</comment>
<dbReference type="InterPro" id="IPR044605">
    <property type="entry name" value="At1g26460-like"/>
</dbReference>
<dbReference type="OMA" id="ARTCCAP"/>
<dbReference type="PANTHER" id="PTHR47205:SF1">
    <property type="entry name" value="OS07G0599000 PROTEIN"/>
    <property type="match status" value="1"/>
</dbReference>
<gene>
    <name evidence="3" type="ORF">KI387_023851</name>
</gene>
<feature type="repeat" description="PPR" evidence="2">
    <location>
        <begin position="287"/>
        <end position="321"/>
    </location>
</feature>
<sequence length="349" mass="38611">MIQTGQDATPDEESYDLVVGLLFLVNEMDRALKYIDLTLKSGYMLSMDVFSDCVRACANTGRLDTLMSIIERCKAMDQNKALCPPWVLCTYISDVALQTDNSKLACHGLEFLARWISRGRAARPAVHLSVDEGLVIAALGTAARTCCAPLLKTAWEILMRSLQQKRSPCAESYLAKIHAFAALGELKWAYRALHELESAYGNPEKEDLELFSPFSSLSPLVRACSKGGFASLDAVYFQLENLSRADPPYKSVAALNCIILGCSNIWDLDRAFQTFEAIQKTFDLTADVHSYNALMSAFGKMKQTFEASNVFAHMTSLGVRPNEKSYSLLVDSHIVNRDTKSALAVVNDM</sequence>
<feature type="non-terminal residue" evidence="3">
    <location>
        <position position="1"/>
    </location>
</feature>
<accession>A0AA38G5H1</accession>
<dbReference type="Pfam" id="PF13041">
    <property type="entry name" value="PPR_2"/>
    <property type="match status" value="1"/>
</dbReference>
<reference evidence="3 4" key="1">
    <citation type="journal article" date="2021" name="Nat. Plants">
        <title>The Taxus genome provides insights into paclitaxel biosynthesis.</title>
        <authorList>
            <person name="Xiong X."/>
            <person name="Gou J."/>
            <person name="Liao Q."/>
            <person name="Li Y."/>
            <person name="Zhou Q."/>
            <person name="Bi G."/>
            <person name="Li C."/>
            <person name="Du R."/>
            <person name="Wang X."/>
            <person name="Sun T."/>
            <person name="Guo L."/>
            <person name="Liang H."/>
            <person name="Lu P."/>
            <person name="Wu Y."/>
            <person name="Zhang Z."/>
            <person name="Ro D.K."/>
            <person name="Shang Y."/>
            <person name="Huang S."/>
            <person name="Yan J."/>
        </authorList>
    </citation>
    <scope>NUCLEOTIDE SEQUENCE [LARGE SCALE GENOMIC DNA]</scope>
    <source>
        <strain evidence="3">Ta-2019</strain>
    </source>
</reference>
<dbReference type="AlphaFoldDB" id="A0AA38G5H1"/>
<dbReference type="EMBL" id="JAHRHJ020000005">
    <property type="protein sequence ID" value="KAH9315224.1"/>
    <property type="molecule type" value="Genomic_DNA"/>
</dbReference>
<feature type="non-terminal residue" evidence="3">
    <location>
        <position position="349"/>
    </location>
</feature>
<evidence type="ECO:0000313" key="4">
    <source>
        <dbReference type="Proteomes" id="UP000824469"/>
    </source>
</evidence>
<keyword evidence="1" id="KW-0677">Repeat</keyword>
<dbReference type="Proteomes" id="UP000824469">
    <property type="component" value="Unassembled WGS sequence"/>
</dbReference>
<dbReference type="NCBIfam" id="TIGR00756">
    <property type="entry name" value="PPR"/>
    <property type="match status" value="1"/>
</dbReference>
<organism evidence="3 4">
    <name type="scientific">Taxus chinensis</name>
    <name type="common">Chinese yew</name>
    <name type="synonym">Taxus wallichiana var. chinensis</name>
    <dbReference type="NCBI Taxonomy" id="29808"/>
    <lineage>
        <taxon>Eukaryota</taxon>
        <taxon>Viridiplantae</taxon>
        <taxon>Streptophyta</taxon>
        <taxon>Embryophyta</taxon>
        <taxon>Tracheophyta</taxon>
        <taxon>Spermatophyta</taxon>
        <taxon>Pinopsida</taxon>
        <taxon>Pinidae</taxon>
        <taxon>Conifers II</taxon>
        <taxon>Cupressales</taxon>
        <taxon>Taxaceae</taxon>
        <taxon>Taxus</taxon>
    </lineage>
</organism>
<name>A0AA38G5H1_TAXCH</name>
<evidence type="ECO:0000313" key="3">
    <source>
        <dbReference type="EMBL" id="KAH9315224.1"/>
    </source>
</evidence>
<dbReference type="InterPro" id="IPR002885">
    <property type="entry name" value="PPR_rpt"/>
</dbReference>
<protein>
    <recommendedName>
        <fullName evidence="5">Pentatricopeptide repeat-containing protein</fullName>
    </recommendedName>
</protein>
<proteinExistence type="predicted"/>
<dbReference type="InterPro" id="IPR011990">
    <property type="entry name" value="TPR-like_helical_dom_sf"/>
</dbReference>
<dbReference type="PANTHER" id="PTHR47205">
    <property type="entry name" value="OS07G0599000 PROTEIN"/>
    <property type="match status" value="1"/>
</dbReference>
<dbReference type="PROSITE" id="PS51375">
    <property type="entry name" value="PPR"/>
    <property type="match status" value="1"/>
</dbReference>